<dbReference type="InterPro" id="IPR002297">
    <property type="entry name" value="DNA-dir_DNA_pol_A_mt"/>
</dbReference>
<evidence type="ECO:0000259" key="6">
    <source>
        <dbReference type="SMART" id="SM00482"/>
    </source>
</evidence>
<dbReference type="SUPFAM" id="SSF56672">
    <property type="entry name" value="DNA/RNA polymerases"/>
    <property type="match status" value="1"/>
</dbReference>
<protein>
    <recommendedName>
        <fullName evidence="1">DNA-directed DNA polymerase</fullName>
        <ecNumber evidence="1">2.7.7.7</ecNumber>
    </recommendedName>
    <alternativeName>
        <fullName evidence="5">Mitochondrial DNA polymerase catalytic subunit</fullName>
    </alternativeName>
</protein>
<dbReference type="PANTHER" id="PTHR10267">
    <property type="entry name" value="DNA POLYMERASE SUBUNIT GAMMA-1"/>
    <property type="match status" value="1"/>
</dbReference>
<feature type="domain" description="DNA-directed DNA polymerase family A palm" evidence="6">
    <location>
        <begin position="25"/>
        <end position="254"/>
    </location>
</feature>
<dbReference type="InterPro" id="IPR001098">
    <property type="entry name" value="DNA-dir_DNA_pol_A_palm_dom"/>
</dbReference>
<comment type="caution">
    <text evidence="7">The sequence shown here is derived from an EMBL/GenBank/DDBJ whole genome shotgun (WGS) entry which is preliminary data.</text>
</comment>
<dbReference type="SMART" id="SM00482">
    <property type="entry name" value="POLAc"/>
    <property type="match status" value="1"/>
</dbReference>
<reference evidence="7" key="1">
    <citation type="submission" date="2022-07" db="EMBL/GenBank/DDBJ databases">
        <title>Phylogenomic reconstructions and comparative analyses of Kickxellomycotina fungi.</title>
        <authorList>
            <person name="Reynolds N.K."/>
            <person name="Stajich J.E."/>
            <person name="Barry K."/>
            <person name="Grigoriev I.V."/>
            <person name="Crous P."/>
            <person name="Smith M.E."/>
        </authorList>
    </citation>
    <scope>NUCLEOTIDE SEQUENCE</scope>
    <source>
        <strain evidence="7">NRRL 1566</strain>
    </source>
</reference>
<sequence length="306" mass="34173">MGTITRRGVESTWMTASNAKPSRVGSELKSMVRCPPGYRFVGADVDSEELWISALIGDSQFRMHGATAFGWMTLQGTKSAGTDLHSNTARILGIGRGSAKVFNYGRIYGAGVKYATSLLRQFNPDMTEAEALEKAEHLYASTKGMSMRNRRLFGRPFWHGGSESYMFNKLEQFATADDPRTPALGCGITDALKKSAAGNAFMTSRVNWAVQSSGVDYLHMLLVSMQYLARRYHIDMRFIISVHDEIRYMVPEHDVHRAALALQISNLWVRSMFSYRLGIEDLPQSVAFFSAVDVDTVLRKEVDLPC</sequence>
<dbReference type="EC" id="2.7.7.7" evidence="1"/>
<keyword evidence="3 7" id="KW-0548">Nucleotidyltransferase</keyword>
<feature type="non-terminal residue" evidence="7">
    <location>
        <position position="306"/>
    </location>
</feature>
<evidence type="ECO:0000256" key="1">
    <source>
        <dbReference type="ARBA" id="ARBA00012417"/>
    </source>
</evidence>
<dbReference type="PROSITE" id="PS00447">
    <property type="entry name" value="DNA_POLYMERASE_A"/>
    <property type="match status" value="1"/>
</dbReference>
<evidence type="ECO:0000256" key="3">
    <source>
        <dbReference type="ARBA" id="ARBA00022695"/>
    </source>
</evidence>
<accession>A0A9W8I033</accession>
<dbReference type="Gene3D" id="3.30.70.370">
    <property type="match status" value="1"/>
</dbReference>
<evidence type="ECO:0000256" key="5">
    <source>
        <dbReference type="ARBA" id="ARBA00031966"/>
    </source>
</evidence>
<proteinExistence type="predicted"/>
<dbReference type="Proteomes" id="UP001139887">
    <property type="component" value="Unassembled WGS sequence"/>
</dbReference>
<keyword evidence="4 7" id="KW-0239">DNA-directed DNA polymerase</keyword>
<dbReference type="GO" id="GO:0008408">
    <property type="term" value="F:3'-5' exonuclease activity"/>
    <property type="evidence" value="ECO:0007669"/>
    <property type="project" value="TreeGrafter"/>
</dbReference>
<dbReference type="GO" id="GO:0003677">
    <property type="term" value="F:DNA binding"/>
    <property type="evidence" value="ECO:0007669"/>
    <property type="project" value="InterPro"/>
</dbReference>
<dbReference type="PRINTS" id="PR00867">
    <property type="entry name" value="DNAPOLG"/>
</dbReference>
<evidence type="ECO:0000313" key="7">
    <source>
        <dbReference type="EMBL" id="KAJ2841546.1"/>
    </source>
</evidence>
<dbReference type="Gene3D" id="1.10.150.20">
    <property type="entry name" value="5' to 3' exonuclease, C-terminal subdomain"/>
    <property type="match status" value="1"/>
</dbReference>
<keyword evidence="8" id="KW-1185">Reference proteome</keyword>
<dbReference type="OrthoDB" id="5588663at2759"/>
<dbReference type="InterPro" id="IPR019760">
    <property type="entry name" value="DNA-dir_DNA_pol_A_CS"/>
</dbReference>
<dbReference type="GO" id="GO:0006264">
    <property type="term" value="P:mitochondrial DNA replication"/>
    <property type="evidence" value="ECO:0007669"/>
    <property type="project" value="TreeGrafter"/>
</dbReference>
<dbReference type="AlphaFoldDB" id="A0A9W8I033"/>
<dbReference type="GO" id="GO:0003887">
    <property type="term" value="F:DNA-directed DNA polymerase activity"/>
    <property type="evidence" value="ECO:0007669"/>
    <property type="project" value="UniProtKB-KW"/>
</dbReference>
<dbReference type="PANTHER" id="PTHR10267:SF0">
    <property type="entry name" value="DNA POLYMERASE SUBUNIT GAMMA-1"/>
    <property type="match status" value="1"/>
</dbReference>
<evidence type="ECO:0000256" key="4">
    <source>
        <dbReference type="ARBA" id="ARBA00022932"/>
    </source>
</evidence>
<organism evidence="7 8">
    <name type="scientific">Coemansia brasiliensis</name>
    <dbReference type="NCBI Taxonomy" id="2650707"/>
    <lineage>
        <taxon>Eukaryota</taxon>
        <taxon>Fungi</taxon>
        <taxon>Fungi incertae sedis</taxon>
        <taxon>Zoopagomycota</taxon>
        <taxon>Kickxellomycotina</taxon>
        <taxon>Kickxellomycetes</taxon>
        <taxon>Kickxellales</taxon>
        <taxon>Kickxellaceae</taxon>
        <taxon>Coemansia</taxon>
    </lineage>
</organism>
<keyword evidence="2 7" id="KW-0808">Transferase</keyword>
<dbReference type="EMBL" id="JANBUW010002138">
    <property type="protein sequence ID" value="KAJ2841546.1"/>
    <property type="molecule type" value="Genomic_DNA"/>
</dbReference>
<name>A0A9W8I033_9FUNG</name>
<dbReference type="InterPro" id="IPR043502">
    <property type="entry name" value="DNA/RNA_pol_sf"/>
</dbReference>
<evidence type="ECO:0000313" key="8">
    <source>
        <dbReference type="Proteomes" id="UP001139887"/>
    </source>
</evidence>
<gene>
    <name evidence="7" type="primary">MIP1_3</name>
    <name evidence="7" type="ORF">IWW36_006226</name>
</gene>
<dbReference type="Pfam" id="PF00476">
    <property type="entry name" value="DNA_pol_A"/>
    <property type="match status" value="1"/>
</dbReference>
<dbReference type="GO" id="GO:0005760">
    <property type="term" value="C:gamma DNA polymerase complex"/>
    <property type="evidence" value="ECO:0007669"/>
    <property type="project" value="InterPro"/>
</dbReference>
<evidence type="ECO:0000256" key="2">
    <source>
        <dbReference type="ARBA" id="ARBA00022679"/>
    </source>
</evidence>